<proteinExistence type="predicted"/>
<dbReference type="Gene3D" id="3.60.21.10">
    <property type="match status" value="1"/>
</dbReference>
<keyword evidence="1" id="KW-0732">Signal</keyword>
<dbReference type="PANTHER" id="PTHR45867">
    <property type="entry name" value="PURPLE ACID PHOSPHATASE"/>
    <property type="match status" value="1"/>
</dbReference>
<sequence>MKHITLLFKYSLVFLVCLSCNKKTSPVEGTVKDVIDNAVTRLYKQLSAAELDTISDAYIRGFLSPEEKQVLATKFWTFDVNVPVTVSLMRDTAQKIVPFWIEESGFKKTDMFVKNEEYTYEVWQRSFDKGIVGLGINGFDKHRPVYFISVAPQKKEDSLQVSNVYPAEYNLSVMQKGAFTYHDWDGLVLTVVPAELTGQVLFTTVRGRAREAHLTGAFRKTNTPSSDKPDQLLLTWSADPKTTVNVQWRTGMDVKEGIAKYWKVGGSDTLTTVADVFEMEDRLLQNDRYVKRFTARLTGLTPGAEYGYNVGAKGGSWSEVERFRTESDKQKDFSFIWFGDTHYSKIWGDMAQKAFNRHPDAAFYSIAGDLVSTGLHRNEWDELWNHSGGVFSKRPLMPVPGNHDSQDGLGAWMYQEMFSLPENGPDKLPKEMTYSFVYGDAQFLMIDGTLPVKAQTAWIENQLKNSKSKWKFAMFHFPPYNFVEPYEEIMSEWCSLFDKYHVDMVMSGHMHYYLRTKPMFAGKAVDKASKGTIYTMSISIPGKQDEWPDEDYAIVRYPDGPLYQHIVIRDNKLFYRSLDPDGKVKDELIIEK</sequence>
<dbReference type="Pfam" id="PF16656">
    <property type="entry name" value="Pur_ac_phosph_N"/>
    <property type="match status" value="1"/>
</dbReference>
<dbReference type="SUPFAM" id="SSF56300">
    <property type="entry name" value="Metallo-dependent phosphatases"/>
    <property type="match status" value="1"/>
</dbReference>
<dbReference type="SUPFAM" id="SSF49363">
    <property type="entry name" value="Purple acid phosphatase, N-terminal domain"/>
    <property type="match status" value="1"/>
</dbReference>
<evidence type="ECO:0000256" key="1">
    <source>
        <dbReference type="ARBA" id="ARBA00022729"/>
    </source>
</evidence>
<dbReference type="Pfam" id="PF00149">
    <property type="entry name" value="Metallophos"/>
    <property type="match status" value="1"/>
</dbReference>
<dbReference type="PANTHER" id="PTHR45867:SF3">
    <property type="entry name" value="ACID PHOSPHATASE TYPE 7"/>
    <property type="match status" value="1"/>
</dbReference>
<evidence type="ECO:0000259" key="3">
    <source>
        <dbReference type="Pfam" id="PF16656"/>
    </source>
</evidence>
<dbReference type="InterPro" id="IPR003961">
    <property type="entry name" value="FN3_dom"/>
</dbReference>
<accession>A0A3D8YAW4</accession>
<name>A0A3D8YAW4_9BACT</name>
<evidence type="ECO:0000313" key="5">
    <source>
        <dbReference type="Proteomes" id="UP000256373"/>
    </source>
</evidence>
<evidence type="ECO:0000313" key="4">
    <source>
        <dbReference type="EMBL" id="REA59048.1"/>
    </source>
</evidence>
<dbReference type="InterPro" id="IPR015914">
    <property type="entry name" value="PAPs_N"/>
</dbReference>
<gene>
    <name evidence="4" type="ORF">DSL64_18995</name>
</gene>
<dbReference type="AlphaFoldDB" id="A0A3D8YAW4"/>
<dbReference type="InterPro" id="IPR008963">
    <property type="entry name" value="Purple_acid_Pase-like_N"/>
</dbReference>
<organism evidence="4 5">
    <name type="scientific">Dyadobacter luteus</name>
    <dbReference type="NCBI Taxonomy" id="2259619"/>
    <lineage>
        <taxon>Bacteria</taxon>
        <taxon>Pseudomonadati</taxon>
        <taxon>Bacteroidota</taxon>
        <taxon>Cytophagia</taxon>
        <taxon>Cytophagales</taxon>
        <taxon>Spirosomataceae</taxon>
        <taxon>Dyadobacter</taxon>
    </lineage>
</organism>
<dbReference type="InterPro" id="IPR004843">
    <property type="entry name" value="Calcineurin-like_PHP"/>
</dbReference>
<dbReference type="GO" id="GO:0046872">
    <property type="term" value="F:metal ion binding"/>
    <property type="evidence" value="ECO:0007669"/>
    <property type="project" value="InterPro"/>
</dbReference>
<keyword evidence="5" id="KW-1185">Reference proteome</keyword>
<dbReference type="Proteomes" id="UP000256373">
    <property type="component" value="Unassembled WGS sequence"/>
</dbReference>
<dbReference type="CDD" id="cd00063">
    <property type="entry name" value="FN3"/>
    <property type="match status" value="1"/>
</dbReference>
<protein>
    <submittedName>
        <fullName evidence="4">Metallophosphoesterase</fullName>
    </submittedName>
</protein>
<dbReference type="RefSeq" id="WP_115832505.1">
    <property type="nucleotide sequence ID" value="NZ_QNUL01000017.1"/>
</dbReference>
<evidence type="ECO:0000259" key="2">
    <source>
        <dbReference type="Pfam" id="PF00149"/>
    </source>
</evidence>
<reference evidence="4 5" key="1">
    <citation type="submission" date="2018-07" db="EMBL/GenBank/DDBJ databases">
        <title>Dyadobacter roseus sp. nov., isolated from rose rhizosphere soil.</title>
        <authorList>
            <person name="Chen L."/>
        </authorList>
    </citation>
    <scope>NUCLEOTIDE SEQUENCE [LARGE SCALE GENOMIC DNA]</scope>
    <source>
        <strain evidence="4 5">RS19</strain>
    </source>
</reference>
<dbReference type="OrthoDB" id="9801383at2"/>
<dbReference type="GO" id="GO:0003993">
    <property type="term" value="F:acid phosphatase activity"/>
    <property type="evidence" value="ECO:0007669"/>
    <property type="project" value="InterPro"/>
</dbReference>
<comment type="caution">
    <text evidence="4">The sequence shown here is derived from an EMBL/GenBank/DDBJ whole genome shotgun (WGS) entry which is preliminary data.</text>
</comment>
<feature type="domain" description="Purple acid phosphatase N-terminal" evidence="3">
    <location>
        <begin position="229"/>
        <end position="325"/>
    </location>
</feature>
<feature type="domain" description="Calcineurin-like phosphoesterase" evidence="2">
    <location>
        <begin position="335"/>
        <end position="513"/>
    </location>
</feature>
<dbReference type="InterPro" id="IPR029052">
    <property type="entry name" value="Metallo-depent_PP-like"/>
</dbReference>
<dbReference type="Gene3D" id="2.60.40.380">
    <property type="entry name" value="Purple acid phosphatase-like, N-terminal"/>
    <property type="match status" value="1"/>
</dbReference>
<dbReference type="EMBL" id="QNUL01000017">
    <property type="protein sequence ID" value="REA59048.1"/>
    <property type="molecule type" value="Genomic_DNA"/>
</dbReference>